<evidence type="ECO:0000313" key="2">
    <source>
        <dbReference type="EMBL" id="GIH78887.1"/>
    </source>
</evidence>
<name>A0A8J3W7J9_9ACTN</name>
<keyword evidence="1" id="KW-0812">Transmembrane</keyword>
<dbReference type="EMBL" id="BOOH01000044">
    <property type="protein sequence ID" value="GIH78887.1"/>
    <property type="molecule type" value="Genomic_DNA"/>
</dbReference>
<reference evidence="2 3" key="1">
    <citation type="submission" date="2021-01" db="EMBL/GenBank/DDBJ databases">
        <title>Whole genome shotgun sequence of Planobispora longispora NBRC 13918.</title>
        <authorList>
            <person name="Komaki H."/>
            <person name="Tamura T."/>
        </authorList>
    </citation>
    <scope>NUCLEOTIDE SEQUENCE [LARGE SCALE GENOMIC DNA]</scope>
    <source>
        <strain evidence="2 3">NBRC 13918</strain>
    </source>
</reference>
<comment type="caution">
    <text evidence="2">The sequence shown here is derived from an EMBL/GenBank/DDBJ whole genome shotgun (WGS) entry which is preliminary data.</text>
</comment>
<keyword evidence="1" id="KW-1133">Transmembrane helix</keyword>
<dbReference type="Proteomes" id="UP000616724">
    <property type="component" value="Unassembled WGS sequence"/>
</dbReference>
<accession>A0A8J3W7J9</accession>
<dbReference type="AlphaFoldDB" id="A0A8J3W7J9"/>
<keyword evidence="3" id="KW-1185">Reference proteome</keyword>
<gene>
    <name evidence="2" type="ORF">Plo01_53160</name>
</gene>
<sequence>MEILLRVLAEMAPVAGWAATFLAAVIAAFVLYVGIAMIATLLTRDQKRVQIRYRVFRELLQLFRRSRR</sequence>
<proteinExistence type="predicted"/>
<protein>
    <submittedName>
        <fullName evidence="2">Uncharacterized protein</fullName>
    </submittedName>
</protein>
<organism evidence="2 3">
    <name type="scientific">Planobispora longispora</name>
    <dbReference type="NCBI Taxonomy" id="28887"/>
    <lineage>
        <taxon>Bacteria</taxon>
        <taxon>Bacillati</taxon>
        <taxon>Actinomycetota</taxon>
        <taxon>Actinomycetes</taxon>
        <taxon>Streptosporangiales</taxon>
        <taxon>Streptosporangiaceae</taxon>
        <taxon>Planobispora</taxon>
    </lineage>
</organism>
<evidence type="ECO:0000313" key="3">
    <source>
        <dbReference type="Proteomes" id="UP000616724"/>
    </source>
</evidence>
<feature type="transmembrane region" description="Helical" evidence="1">
    <location>
        <begin position="14"/>
        <end position="42"/>
    </location>
</feature>
<keyword evidence="1" id="KW-0472">Membrane</keyword>
<dbReference type="RefSeq" id="WP_203893371.1">
    <property type="nucleotide sequence ID" value="NZ_BOOH01000044.1"/>
</dbReference>
<evidence type="ECO:0000256" key="1">
    <source>
        <dbReference type="SAM" id="Phobius"/>
    </source>
</evidence>